<feature type="transmembrane region" description="Helical" evidence="6">
    <location>
        <begin position="224"/>
        <end position="251"/>
    </location>
</feature>
<feature type="transmembrane region" description="Helical" evidence="6">
    <location>
        <begin position="513"/>
        <end position="534"/>
    </location>
</feature>
<feature type="transmembrane region" description="Helical" evidence="6">
    <location>
        <begin position="18"/>
        <end position="38"/>
    </location>
</feature>
<feature type="transmembrane region" description="Helical" evidence="6">
    <location>
        <begin position="596"/>
        <end position="619"/>
    </location>
</feature>
<evidence type="ECO:0000256" key="5">
    <source>
        <dbReference type="ARBA" id="ARBA00023136"/>
    </source>
</evidence>
<keyword evidence="4 6" id="KW-1133">Transmembrane helix</keyword>
<keyword evidence="2 6" id="KW-1003">Cell membrane</keyword>
<comment type="similarity">
    <text evidence="6">Belongs to the ABC-4 integral membrane protein family.</text>
</comment>
<gene>
    <name evidence="8" type="ORF">N495_07325</name>
</gene>
<organism evidence="8 9">
    <name type="scientific">Clostridium botulinum B2 450</name>
    <dbReference type="NCBI Taxonomy" id="1379739"/>
    <lineage>
        <taxon>Bacteria</taxon>
        <taxon>Bacillati</taxon>
        <taxon>Bacillota</taxon>
        <taxon>Clostridia</taxon>
        <taxon>Eubacteriales</taxon>
        <taxon>Clostridiaceae</taxon>
        <taxon>Clostridium</taxon>
    </lineage>
</organism>
<dbReference type="InterPro" id="IPR052536">
    <property type="entry name" value="ABC-4_Integral_Memb_Prot"/>
</dbReference>
<reference evidence="8 9" key="1">
    <citation type="submission" date="2014-06" db="EMBL/GenBank/DDBJ databases">
        <title>Genome characterization of distinct group I Clostridium botulinum lineages.</title>
        <authorList>
            <person name="Giordani F."/>
            <person name="Anselmo A."/>
            <person name="Fillo S."/>
            <person name="Palozzi A.M."/>
            <person name="Fortunato A."/>
            <person name="Gentile B."/>
            <person name="Ciammaruconi A."/>
            <person name="Anniballi F."/>
            <person name="De Medici D."/>
            <person name="Lista F."/>
        </authorList>
    </citation>
    <scope>NUCLEOTIDE SEQUENCE [LARGE SCALE GENOMIC DNA]</scope>
    <source>
        <strain evidence="8 9">B2 450</strain>
    </source>
</reference>
<keyword evidence="5 6" id="KW-0472">Membrane</keyword>
<accession>A0A0D1BUF1</accession>
<dbReference type="HOGENOM" id="CLU_022800_2_1_9"/>
<dbReference type="PATRIC" id="fig|1379739.3.peg.1805"/>
<name>A0A0D1BUF1_CLOBO</name>
<keyword evidence="6" id="KW-0813">Transport</keyword>
<dbReference type="AlphaFoldDB" id="A0A0D1BUF1"/>
<sequence>MGLFSIAFKNVKRNFKNYAIYLTSMIFSVLIYSMFKAIEYNNQIADVANGMKTVSKSFSGASAIIALFIFIFIWYSNSFFIKKRKKEMALYSILGIKKKSIAAMMFYETMTMGIMALVIGIFLGAFFSKGFILVFLKLIDAENIINTGFSIKALLSTIKTFILIYFVVSISGSSIIYRYELIDLFTAESKREKEPKASRIKAVLSLIFLLGGHGLYIISKGKSLGSVAMITLTTVVIGTYLFFSSFTVYYLKVKRNNKKNHFKELNMISNAQLLYRIKGNSRTLATIAILIATTLTASGASISFYKYFSANMDKDMPFDYVVKVENNKVINDIDKLIKNNSKNKLKEKIDITVLQYENKNNNIYDGKSILSEKDFNKIAKAKNIEVKDKINSRKEAYYFPRFIDKKNKILNVNIGEENFKVVHSEERSLANMMVLDNVLIVRDEEFIKLQNQIKKEKYALYLVENHNRSVKLTKDFNSIITNYEKSKNDPKYRMVNSNYYENYIENISSSGTMLFIGCFVGLVFLVCTASIIFFKQLSEAMEEKYRYKILRNIGVRNKELKSSIYKQMAFIFFAPLIVGIAHGGVALSIFGGFLNLGILTPITMVAIPYTIVYLIYYFLTVQFYYKAIS</sequence>
<evidence type="ECO:0000256" key="1">
    <source>
        <dbReference type="ARBA" id="ARBA00004651"/>
    </source>
</evidence>
<protein>
    <submittedName>
        <fullName evidence="8">Peptide ABC transporter permease</fullName>
    </submittedName>
</protein>
<comment type="subcellular location">
    <subcellularLocation>
        <location evidence="1 6">Cell membrane</location>
        <topology evidence="1 6">Multi-pass membrane protein</topology>
    </subcellularLocation>
</comment>
<dbReference type="Pfam" id="PF02687">
    <property type="entry name" value="FtsX"/>
    <property type="match status" value="2"/>
</dbReference>
<evidence type="ECO:0000256" key="2">
    <source>
        <dbReference type="ARBA" id="ARBA00022475"/>
    </source>
</evidence>
<dbReference type="PANTHER" id="PTHR46795">
    <property type="entry name" value="ABC TRANSPORTER PERMEASE-RELATED-RELATED"/>
    <property type="match status" value="1"/>
</dbReference>
<proteinExistence type="inferred from homology"/>
<dbReference type="OrthoDB" id="9781780at2"/>
<dbReference type="PANTHER" id="PTHR46795:SF3">
    <property type="entry name" value="ABC TRANSPORTER PERMEASE"/>
    <property type="match status" value="1"/>
</dbReference>
<comment type="caution">
    <text evidence="8">The sequence shown here is derived from an EMBL/GenBank/DDBJ whole genome shotgun (WGS) entry which is preliminary data.</text>
</comment>
<feature type="transmembrane region" description="Helical" evidence="6">
    <location>
        <begin position="284"/>
        <end position="308"/>
    </location>
</feature>
<feature type="transmembrane region" description="Helical" evidence="6">
    <location>
        <begin position="568"/>
        <end position="590"/>
    </location>
</feature>
<evidence type="ECO:0000256" key="3">
    <source>
        <dbReference type="ARBA" id="ARBA00022692"/>
    </source>
</evidence>
<feature type="transmembrane region" description="Helical" evidence="6">
    <location>
        <begin position="58"/>
        <end position="80"/>
    </location>
</feature>
<feature type="transmembrane region" description="Helical" evidence="6">
    <location>
        <begin position="101"/>
        <end position="127"/>
    </location>
</feature>
<feature type="domain" description="ABC3 transporter permease C-terminal" evidence="7">
    <location>
        <begin position="61"/>
        <end position="177"/>
    </location>
</feature>
<dbReference type="EMBL" id="JXSU01000007">
    <property type="protein sequence ID" value="KIS23407.1"/>
    <property type="molecule type" value="Genomic_DNA"/>
</dbReference>
<evidence type="ECO:0000259" key="7">
    <source>
        <dbReference type="Pfam" id="PF02687"/>
    </source>
</evidence>
<dbReference type="GO" id="GO:0005886">
    <property type="term" value="C:plasma membrane"/>
    <property type="evidence" value="ECO:0007669"/>
    <property type="project" value="UniProtKB-SubCell"/>
</dbReference>
<feature type="transmembrane region" description="Helical" evidence="6">
    <location>
        <begin position="200"/>
        <end position="218"/>
    </location>
</feature>
<dbReference type="PIRSF" id="PIRSF018968">
    <property type="entry name" value="ABC_permease_BceB"/>
    <property type="match status" value="1"/>
</dbReference>
<feature type="transmembrane region" description="Helical" evidence="6">
    <location>
        <begin position="160"/>
        <end position="179"/>
    </location>
</feature>
<dbReference type="InterPro" id="IPR027022">
    <property type="entry name" value="ABC_permease_BceB-typ"/>
</dbReference>
<dbReference type="GO" id="GO:0055085">
    <property type="term" value="P:transmembrane transport"/>
    <property type="evidence" value="ECO:0007669"/>
    <property type="project" value="UniProtKB-UniRule"/>
</dbReference>
<evidence type="ECO:0000313" key="9">
    <source>
        <dbReference type="Proteomes" id="UP000032250"/>
    </source>
</evidence>
<dbReference type="RefSeq" id="WP_043031817.1">
    <property type="nucleotide sequence ID" value="NZ_JXSU01000007.1"/>
</dbReference>
<dbReference type="InterPro" id="IPR003838">
    <property type="entry name" value="ABC3_permease_C"/>
</dbReference>
<evidence type="ECO:0000256" key="6">
    <source>
        <dbReference type="PIRNR" id="PIRNR018968"/>
    </source>
</evidence>
<evidence type="ECO:0000313" key="8">
    <source>
        <dbReference type="EMBL" id="KIS23407.1"/>
    </source>
</evidence>
<feature type="domain" description="ABC3 transporter permease C-terminal" evidence="7">
    <location>
        <begin position="519"/>
        <end position="619"/>
    </location>
</feature>
<dbReference type="Proteomes" id="UP000032250">
    <property type="component" value="Unassembled WGS sequence"/>
</dbReference>
<keyword evidence="3 6" id="KW-0812">Transmembrane</keyword>
<evidence type="ECO:0000256" key="4">
    <source>
        <dbReference type="ARBA" id="ARBA00022989"/>
    </source>
</evidence>